<dbReference type="Pfam" id="PF12840">
    <property type="entry name" value="HTH_20"/>
    <property type="match status" value="1"/>
</dbReference>
<dbReference type="RefSeq" id="WP_123227272.1">
    <property type="nucleotide sequence ID" value="NZ_RJSE01000007.1"/>
</dbReference>
<protein>
    <submittedName>
        <fullName evidence="1">Transcriptional regulator</fullName>
    </submittedName>
</protein>
<comment type="caution">
    <text evidence="1">The sequence shown here is derived from an EMBL/GenBank/DDBJ whole genome shotgun (WGS) entry which is preliminary data.</text>
</comment>
<evidence type="ECO:0000313" key="2">
    <source>
        <dbReference type="Proteomes" id="UP000267128"/>
    </source>
</evidence>
<keyword evidence="2" id="KW-1185">Reference proteome</keyword>
<proteinExistence type="predicted"/>
<reference evidence="1 2" key="1">
    <citation type="submission" date="2018-11" db="EMBL/GenBank/DDBJ databases">
        <authorList>
            <person name="Li F."/>
        </authorList>
    </citation>
    <scope>NUCLEOTIDE SEQUENCE [LARGE SCALE GENOMIC DNA]</scope>
    <source>
        <strain evidence="1 2">Gsoil 097</strain>
    </source>
</reference>
<evidence type="ECO:0000313" key="1">
    <source>
        <dbReference type="EMBL" id="RNL61977.1"/>
    </source>
</evidence>
<dbReference type="OrthoDB" id="3399802at2"/>
<dbReference type="AlphaFoldDB" id="A0A3N0CEU5"/>
<sequence>MFEEERGLAGIAALAEPIRRDLYRFVVEARGPVSREAAADGVGIPAHTAKFHLDRLVDEGLLDVEFMRLSGRTGPGAGRPAKVYRRSGVEISVSLPERHYDLLSRILATAVAESATTGEPVVGVASRVARDAGARSGAAEASEAPRELDRLAAALVGSGYEPRIDDDTLLLHNCPFHRVAQEQTELVCGLNLEYVSGVVEGLGCSGVRADLAPGEGRCCVTAAEKNPSD</sequence>
<dbReference type="InterPro" id="IPR036388">
    <property type="entry name" value="WH-like_DNA-bd_sf"/>
</dbReference>
<dbReference type="Gene3D" id="1.10.10.10">
    <property type="entry name" value="Winged helix-like DNA-binding domain superfamily/Winged helix DNA-binding domain"/>
    <property type="match status" value="1"/>
</dbReference>
<dbReference type="Proteomes" id="UP000267128">
    <property type="component" value="Unassembled WGS sequence"/>
</dbReference>
<gene>
    <name evidence="1" type="ORF">EFK50_09100</name>
</gene>
<accession>A0A3N0CEU5</accession>
<dbReference type="SUPFAM" id="SSF46785">
    <property type="entry name" value="Winged helix' DNA-binding domain"/>
    <property type="match status" value="1"/>
</dbReference>
<dbReference type="InterPro" id="IPR036390">
    <property type="entry name" value="WH_DNA-bd_sf"/>
</dbReference>
<dbReference type="EMBL" id="RJSE01000007">
    <property type="protein sequence ID" value="RNL61977.1"/>
    <property type="molecule type" value="Genomic_DNA"/>
</dbReference>
<name>A0A3N0CEU5_9ACTN</name>
<organism evidence="1 2">
    <name type="scientific">Nocardioides marmoriginsengisoli</name>
    <dbReference type="NCBI Taxonomy" id="661483"/>
    <lineage>
        <taxon>Bacteria</taxon>
        <taxon>Bacillati</taxon>
        <taxon>Actinomycetota</taxon>
        <taxon>Actinomycetes</taxon>
        <taxon>Propionibacteriales</taxon>
        <taxon>Nocardioidaceae</taxon>
        <taxon>Nocardioides</taxon>
    </lineage>
</organism>